<proteinExistence type="predicted"/>
<organism evidence="1">
    <name type="scientific">marine sediment metagenome</name>
    <dbReference type="NCBI Taxonomy" id="412755"/>
    <lineage>
        <taxon>unclassified sequences</taxon>
        <taxon>metagenomes</taxon>
        <taxon>ecological metagenomes</taxon>
    </lineage>
</organism>
<protein>
    <submittedName>
        <fullName evidence="1">Uncharacterized protein</fullName>
    </submittedName>
</protein>
<dbReference type="EMBL" id="LAZR01019300">
    <property type="protein sequence ID" value="KKL93050.1"/>
    <property type="molecule type" value="Genomic_DNA"/>
</dbReference>
<gene>
    <name evidence="1" type="ORF">LCGC14_1878560</name>
</gene>
<name>A0A0F9IGZ3_9ZZZZ</name>
<evidence type="ECO:0000313" key="1">
    <source>
        <dbReference type="EMBL" id="KKL93050.1"/>
    </source>
</evidence>
<sequence>MPVPQDEWQFNSAIEIEIVSGFNASAIYRFEYQALIRVETQPIDLLVPDNNSNDTWFADYVVWNRHDTTAGVLRDDITLNFNNNLSATLIRRSDADKLQSVLTENTGITTRIVPQQNWNYIDSLNVRISGAEFSTNSIYTLTYNQQIPIINRVATILAEIRGANTIFSLGSASYIEFNNFTNDAIDSSLRYHQIRLTVSNVDDLRDVRIHSSTLRGLRLNTSPVVPGL</sequence>
<dbReference type="AlphaFoldDB" id="A0A0F9IGZ3"/>
<accession>A0A0F9IGZ3</accession>
<reference evidence="1" key="1">
    <citation type="journal article" date="2015" name="Nature">
        <title>Complex archaea that bridge the gap between prokaryotes and eukaryotes.</title>
        <authorList>
            <person name="Spang A."/>
            <person name="Saw J.H."/>
            <person name="Jorgensen S.L."/>
            <person name="Zaremba-Niedzwiedzka K."/>
            <person name="Martijn J."/>
            <person name="Lind A.E."/>
            <person name="van Eijk R."/>
            <person name="Schleper C."/>
            <person name="Guy L."/>
            <person name="Ettema T.J."/>
        </authorList>
    </citation>
    <scope>NUCLEOTIDE SEQUENCE</scope>
</reference>
<comment type="caution">
    <text evidence="1">The sequence shown here is derived from an EMBL/GenBank/DDBJ whole genome shotgun (WGS) entry which is preliminary data.</text>
</comment>